<dbReference type="OrthoDB" id="10414619at2759"/>
<name>A0A2G5UNI9_9PELO</name>
<gene>
    <name evidence="1" type="primary">Cnig_chr_III.g8615</name>
    <name evidence="1" type="ORF">B9Z55_008615</name>
</gene>
<keyword evidence="2" id="KW-1185">Reference proteome</keyword>
<accession>A0A2G5UNI9</accession>
<dbReference type="Proteomes" id="UP000230233">
    <property type="component" value="Chromosome III"/>
</dbReference>
<dbReference type="AlphaFoldDB" id="A0A2G5UNI9"/>
<evidence type="ECO:0008006" key="3">
    <source>
        <dbReference type="Google" id="ProtNLM"/>
    </source>
</evidence>
<sequence>MEIIEKLSNGFQIDSLFLLNEYVNVKRILKHHLPAKNLTIQGNLFQTMQEYEEIVLIWEYDFLHLTFNYDFEFLQFKTCHLEFLSSKANLPQLFNRFLEQWTQSKTYPKFQSMMVRLHDPSFNIPTDTILEGIWHHRLPNNHKLEFKCDYFWYNLYRMETVHGKYEIRRHADNQKAILSIESVDNLFYWNFYVV</sequence>
<dbReference type="EMBL" id="PDUG01000003">
    <property type="protein sequence ID" value="PIC41079.1"/>
    <property type="molecule type" value="Genomic_DNA"/>
</dbReference>
<proteinExistence type="predicted"/>
<protein>
    <recommendedName>
        <fullName evidence="3">F-box associated domain-containing protein</fullName>
    </recommendedName>
</protein>
<comment type="caution">
    <text evidence="1">The sequence shown here is derived from an EMBL/GenBank/DDBJ whole genome shotgun (WGS) entry which is preliminary data.</text>
</comment>
<evidence type="ECO:0000313" key="2">
    <source>
        <dbReference type="Proteomes" id="UP000230233"/>
    </source>
</evidence>
<organism evidence="1 2">
    <name type="scientific">Caenorhabditis nigoni</name>
    <dbReference type="NCBI Taxonomy" id="1611254"/>
    <lineage>
        <taxon>Eukaryota</taxon>
        <taxon>Metazoa</taxon>
        <taxon>Ecdysozoa</taxon>
        <taxon>Nematoda</taxon>
        <taxon>Chromadorea</taxon>
        <taxon>Rhabditida</taxon>
        <taxon>Rhabditina</taxon>
        <taxon>Rhabditomorpha</taxon>
        <taxon>Rhabditoidea</taxon>
        <taxon>Rhabditidae</taxon>
        <taxon>Peloderinae</taxon>
        <taxon>Caenorhabditis</taxon>
    </lineage>
</organism>
<reference evidence="2" key="1">
    <citation type="submission" date="2017-10" db="EMBL/GenBank/DDBJ databases">
        <title>Rapid genome shrinkage in a self-fertile nematode reveals novel sperm competition proteins.</title>
        <authorList>
            <person name="Yin D."/>
            <person name="Schwarz E.M."/>
            <person name="Thomas C.G."/>
            <person name="Felde R.L."/>
            <person name="Korf I.F."/>
            <person name="Cutter A.D."/>
            <person name="Schartner C.M."/>
            <person name="Ralston E.J."/>
            <person name="Meyer B.J."/>
            <person name="Haag E.S."/>
        </authorList>
    </citation>
    <scope>NUCLEOTIDE SEQUENCE [LARGE SCALE GENOMIC DNA]</scope>
    <source>
        <strain evidence="2">JU1422</strain>
    </source>
</reference>
<evidence type="ECO:0000313" key="1">
    <source>
        <dbReference type="EMBL" id="PIC41079.1"/>
    </source>
</evidence>